<dbReference type="RefSeq" id="WP_114985202.1">
    <property type="nucleotide sequence ID" value="NZ_CP027806.1"/>
</dbReference>
<dbReference type="AlphaFoldDB" id="A0A345UNL6"/>
<dbReference type="Pfam" id="PF13432">
    <property type="entry name" value="TPR_16"/>
    <property type="match status" value="2"/>
</dbReference>
<dbReference type="PANTHER" id="PTHR44858:SF1">
    <property type="entry name" value="UDP-N-ACETYLGLUCOSAMINE--PEPTIDE N-ACETYLGLUCOSAMINYLTRANSFERASE SPINDLY-RELATED"/>
    <property type="match status" value="1"/>
</dbReference>
<dbReference type="SMART" id="SM00028">
    <property type="entry name" value="TPR"/>
    <property type="match status" value="5"/>
</dbReference>
<dbReference type="KEGG" id="cprv:CYPRO_2830"/>
<feature type="repeat" description="TPR" evidence="3">
    <location>
        <begin position="41"/>
        <end position="74"/>
    </location>
</feature>
<keyword evidence="2 3" id="KW-0802">TPR repeat</keyword>
<dbReference type="OrthoDB" id="1523318at2"/>
<dbReference type="InterPro" id="IPR019734">
    <property type="entry name" value="TPR_rpt"/>
</dbReference>
<evidence type="ECO:0000256" key="2">
    <source>
        <dbReference type="ARBA" id="ARBA00022803"/>
    </source>
</evidence>
<accession>A0A345UNL6</accession>
<dbReference type="PROSITE" id="PS50005">
    <property type="entry name" value="TPR"/>
    <property type="match status" value="2"/>
</dbReference>
<proteinExistence type="predicted"/>
<dbReference type="EMBL" id="CP027806">
    <property type="protein sequence ID" value="AXJ02068.1"/>
    <property type="molecule type" value="Genomic_DNA"/>
</dbReference>
<sequence>MTKETLLPWLLDNRELNKSQQKALKTLCRQIIAKSNDDKDAEDWFILGVSEQRDENYEEALDAFTFAVELNPDFEAAYKFRAETHVTLQDPASALEDINKALELDSTYAEAYLVRAMLLRNAKEWDKALSDAEAAIANDPENDFAQLQKAKLLYDAGRYADSIAAFTSILEEDPQQVEALSSRGLAYFFEGDAEAALRDIKKARILESGSVVSEFNMGLIMSALPDYTKQAFRHFEKAFRKDRKLLSRYVEMSEDFESDRLIQRLREIVADLETRKEGNFYAMELFDLLEARLKEVDELSKSEA</sequence>
<dbReference type="PANTHER" id="PTHR44858">
    <property type="entry name" value="TETRATRICOPEPTIDE REPEAT PROTEIN 6"/>
    <property type="match status" value="1"/>
</dbReference>
<feature type="repeat" description="TPR" evidence="3">
    <location>
        <begin position="109"/>
        <end position="142"/>
    </location>
</feature>
<evidence type="ECO:0000256" key="1">
    <source>
        <dbReference type="ARBA" id="ARBA00022737"/>
    </source>
</evidence>
<protein>
    <submittedName>
        <fullName evidence="4">Tetratricopeptide repeat-containing protein</fullName>
    </submittedName>
</protein>
<dbReference type="InterPro" id="IPR050498">
    <property type="entry name" value="Ycf3"/>
</dbReference>
<evidence type="ECO:0000313" key="5">
    <source>
        <dbReference type="Proteomes" id="UP000254808"/>
    </source>
</evidence>
<evidence type="ECO:0000256" key="3">
    <source>
        <dbReference type="PROSITE-ProRule" id="PRU00339"/>
    </source>
</evidence>
<organism evidence="4 5">
    <name type="scientific">Cyclonatronum proteinivorum</name>
    <dbReference type="NCBI Taxonomy" id="1457365"/>
    <lineage>
        <taxon>Bacteria</taxon>
        <taxon>Pseudomonadati</taxon>
        <taxon>Balneolota</taxon>
        <taxon>Balneolia</taxon>
        <taxon>Balneolales</taxon>
        <taxon>Cyclonatronaceae</taxon>
        <taxon>Cyclonatronum</taxon>
    </lineage>
</organism>
<dbReference type="Proteomes" id="UP000254808">
    <property type="component" value="Chromosome"/>
</dbReference>
<gene>
    <name evidence="4" type="ORF">CYPRO_2830</name>
</gene>
<dbReference type="SUPFAM" id="SSF48439">
    <property type="entry name" value="Protein prenylyltransferase"/>
    <property type="match status" value="1"/>
</dbReference>
<name>A0A345UNL6_9BACT</name>
<reference evidence="4 5" key="1">
    <citation type="submission" date="2018-03" db="EMBL/GenBank/DDBJ databases">
        <title>Phenotypic and genomic properties of Cyclonatronum proteinivorum gen. nov., sp. nov., a haloalkaliphilic bacteroidete from soda lakes possessing Na+-translocating rhodopsin.</title>
        <authorList>
            <person name="Toshchakov S.V."/>
            <person name="Korzhenkov A."/>
            <person name="Samarov N.I."/>
            <person name="Kublanov I.V."/>
            <person name="Muntyan M.S."/>
            <person name="Sorokin D.Y."/>
        </authorList>
    </citation>
    <scope>NUCLEOTIDE SEQUENCE [LARGE SCALE GENOMIC DNA]</scope>
    <source>
        <strain evidence="4 5">Omega</strain>
    </source>
</reference>
<dbReference type="Gene3D" id="1.25.40.10">
    <property type="entry name" value="Tetratricopeptide repeat domain"/>
    <property type="match status" value="2"/>
</dbReference>
<keyword evidence="5" id="KW-1185">Reference proteome</keyword>
<dbReference type="InterPro" id="IPR011990">
    <property type="entry name" value="TPR-like_helical_dom_sf"/>
</dbReference>
<evidence type="ECO:0000313" key="4">
    <source>
        <dbReference type="EMBL" id="AXJ02068.1"/>
    </source>
</evidence>
<keyword evidence="1" id="KW-0677">Repeat</keyword>